<dbReference type="PROSITE" id="PS00428">
    <property type="entry name" value="FTSW_RODA_SPOVE"/>
    <property type="match status" value="1"/>
</dbReference>
<comment type="caution">
    <text evidence="7">The sequence shown here is derived from an EMBL/GenBank/DDBJ whole genome shotgun (WGS) entry which is preliminary data.</text>
</comment>
<dbReference type="Pfam" id="PF01098">
    <property type="entry name" value="FTSW_RODA_SPOVE"/>
    <property type="match status" value="1"/>
</dbReference>
<feature type="transmembrane region" description="Helical" evidence="6">
    <location>
        <begin position="237"/>
        <end position="256"/>
    </location>
</feature>
<dbReference type="GO" id="GO:0051301">
    <property type="term" value="P:cell division"/>
    <property type="evidence" value="ECO:0007669"/>
    <property type="project" value="InterPro"/>
</dbReference>
<accession>A0A645A3Y1</accession>
<organism evidence="7">
    <name type="scientific">bioreactor metagenome</name>
    <dbReference type="NCBI Taxonomy" id="1076179"/>
    <lineage>
        <taxon>unclassified sequences</taxon>
        <taxon>metagenomes</taxon>
        <taxon>ecological metagenomes</taxon>
    </lineage>
</organism>
<evidence type="ECO:0000256" key="2">
    <source>
        <dbReference type="ARBA" id="ARBA00022692"/>
    </source>
</evidence>
<name>A0A645A3Y1_9ZZZZ</name>
<dbReference type="PANTHER" id="PTHR30474">
    <property type="entry name" value="CELL CYCLE PROTEIN"/>
    <property type="match status" value="1"/>
</dbReference>
<feature type="transmembrane region" description="Helical" evidence="6">
    <location>
        <begin position="209"/>
        <end position="231"/>
    </location>
</feature>
<feature type="transmembrane region" description="Helical" evidence="6">
    <location>
        <begin position="162"/>
        <end position="188"/>
    </location>
</feature>
<evidence type="ECO:0000313" key="7">
    <source>
        <dbReference type="EMBL" id="MPM47646.1"/>
    </source>
</evidence>
<gene>
    <name evidence="7" type="primary">rodA_4</name>
    <name evidence="7" type="ORF">SDC9_94357</name>
</gene>
<evidence type="ECO:0000256" key="1">
    <source>
        <dbReference type="ARBA" id="ARBA00004141"/>
    </source>
</evidence>
<dbReference type="GO" id="GO:0032153">
    <property type="term" value="C:cell division site"/>
    <property type="evidence" value="ECO:0007669"/>
    <property type="project" value="TreeGrafter"/>
</dbReference>
<keyword evidence="5 6" id="KW-0472">Membrane</keyword>
<dbReference type="InterPro" id="IPR018365">
    <property type="entry name" value="Cell_cycle_FtsW-rel_CS"/>
</dbReference>
<evidence type="ECO:0000256" key="4">
    <source>
        <dbReference type="ARBA" id="ARBA00022989"/>
    </source>
</evidence>
<proteinExistence type="predicted"/>
<evidence type="ECO:0000256" key="3">
    <source>
        <dbReference type="ARBA" id="ARBA00022960"/>
    </source>
</evidence>
<keyword evidence="7" id="KW-0328">Glycosyltransferase</keyword>
<keyword evidence="2 6" id="KW-0812">Transmembrane</keyword>
<dbReference type="GO" id="GO:0005886">
    <property type="term" value="C:plasma membrane"/>
    <property type="evidence" value="ECO:0007669"/>
    <property type="project" value="TreeGrafter"/>
</dbReference>
<keyword evidence="4 6" id="KW-1133">Transmembrane helix</keyword>
<keyword evidence="7" id="KW-0808">Transferase</keyword>
<feature type="transmembrane region" description="Helical" evidence="6">
    <location>
        <begin position="29"/>
        <end position="48"/>
    </location>
</feature>
<dbReference type="EC" id="2.4.1.129" evidence="7"/>
<dbReference type="AlphaFoldDB" id="A0A645A3Y1"/>
<dbReference type="GO" id="GO:0008360">
    <property type="term" value="P:regulation of cell shape"/>
    <property type="evidence" value="ECO:0007669"/>
    <property type="project" value="UniProtKB-KW"/>
</dbReference>
<protein>
    <submittedName>
        <fullName evidence="7">Peptidoglycan glycosyltransferase RodA</fullName>
        <ecNumber evidence="7">2.4.1.129</ecNumber>
    </submittedName>
</protein>
<dbReference type="PANTHER" id="PTHR30474:SF1">
    <property type="entry name" value="PEPTIDOGLYCAN GLYCOSYLTRANSFERASE MRDB"/>
    <property type="match status" value="1"/>
</dbReference>
<evidence type="ECO:0000256" key="6">
    <source>
        <dbReference type="SAM" id="Phobius"/>
    </source>
</evidence>
<evidence type="ECO:0000256" key="5">
    <source>
        <dbReference type="ARBA" id="ARBA00023136"/>
    </source>
</evidence>
<dbReference type="EMBL" id="VSSQ01011760">
    <property type="protein sequence ID" value="MPM47646.1"/>
    <property type="molecule type" value="Genomic_DNA"/>
</dbReference>
<keyword evidence="3" id="KW-0133">Cell shape</keyword>
<feature type="transmembrane region" description="Helical" evidence="6">
    <location>
        <begin position="76"/>
        <end position="94"/>
    </location>
</feature>
<dbReference type="GO" id="GO:0016757">
    <property type="term" value="F:glycosyltransferase activity"/>
    <property type="evidence" value="ECO:0007669"/>
    <property type="project" value="UniProtKB-KW"/>
</dbReference>
<dbReference type="GO" id="GO:0015648">
    <property type="term" value="F:lipid-linked peptidoglycan transporter activity"/>
    <property type="evidence" value="ECO:0007669"/>
    <property type="project" value="TreeGrafter"/>
</dbReference>
<feature type="transmembrane region" description="Helical" evidence="6">
    <location>
        <begin position="54"/>
        <end position="71"/>
    </location>
</feature>
<comment type="subcellular location">
    <subcellularLocation>
        <location evidence="1">Membrane</location>
        <topology evidence="1">Multi-pass membrane protein</topology>
    </subcellularLocation>
</comment>
<sequence length="268" mass="29921">MKIILIIQVANIVDRHNSNKKDDSLLTDLKLFGEVLLYAIPPLILILLQPDTGLPLIIVISLSIIIMVSGIRRIWIIIYFAIIFIIGFGVIYLFETNPTLLAKLLGDTYKLNRFYGWLQTENYIASYGNQLYQALLAIGSAGWFGHGIQSTLVYFAEPQNDFIFAVIGQNFGFIGSSIVVLVCLLFDLKLLSIAIKFEHQREKLMVTGLLGMLLFQQVENMGMIIGLLPITGITLPFISSGGSSLLSYMIPLAIIFQMSSENILRNAR</sequence>
<reference evidence="7" key="1">
    <citation type="submission" date="2019-08" db="EMBL/GenBank/DDBJ databases">
        <authorList>
            <person name="Kucharzyk K."/>
            <person name="Murdoch R.W."/>
            <person name="Higgins S."/>
            <person name="Loffler F."/>
        </authorList>
    </citation>
    <scope>NUCLEOTIDE SEQUENCE</scope>
</reference>
<dbReference type="InterPro" id="IPR001182">
    <property type="entry name" value="FtsW/RodA"/>
</dbReference>